<evidence type="ECO:0000256" key="4">
    <source>
        <dbReference type="ARBA" id="ARBA00023239"/>
    </source>
</evidence>
<keyword evidence="4" id="KW-0456">Lyase</keyword>
<dbReference type="PANTHER" id="PTHR37423:SF4">
    <property type="entry name" value="ENDO-TYPE MEMBRANE-BOUND LYTIC MUREIN TRANSGLYCOSYLASE A"/>
    <property type="match status" value="1"/>
</dbReference>
<dbReference type="PROSITE" id="PS00922">
    <property type="entry name" value="TRANSGLYCOSYLASE"/>
    <property type="match status" value="1"/>
</dbReference>
<dbReference type="GO" id="GO:0071555">
    <property type="term" value="P:cell wall organization"/>
    <property type="evidence" value="ECO:0007669"/>
    <property type="project" value="UniProtKB-KW"/>
</dbReference>
<gene>
    <name evidence="7" type="ORF">D9V75_01280</name>
</gene>
<organism evidence="7 8">
    <name type="scientific">Buchnera aphidicola</name>
    <name type="common">Muscaphis stroyani</name>
    <dbReference type="NCBI Taxonomy" id="1241869"/>
    <lineage>
        <taxon>Bacteria</taxon>
        <taxon>Pseudomonadati</taxon>
        <taxon>Pseudomonadota</taxon>
        <taxon>Gammaproteobacteria</taxon>
        <taxon>Enterobacterales</taxon>
        <taxon>Erwiniaceae</taxon>
        <taxon>Buchnera</taxon>
    </lineage>
</organism>
<evidence type="ECO:0000313" key="8">
    <source>
        <dbReference type="Proteomes" id="UP000298673"/>
    </source>
</evidence>
<dbReference type="GO" id="GO:0000270">
    <property type="term" value="P:peptidoglycan metabolic process"/>
    <property type="evidence" value="ECO:0007669"/>
    <property type="project" value="InterPro"/>
</dbReference>
<dbReference type="PANTHER" id="PTHR37423">
    <property type="entry name" value="SOLUBLE LYTIC MUREIN TRANSGLYCOSYLASE-RELATED"/>
    <property type="match status" value="1"/>
</dbReference>
<dbReference type="InterPro" id="IPR000189">
    <property type="entry name" value="Transglyc_AS"/>
</dbReference>
<proteinExistence type="inferred from homology"/>
<reference evidence="7 8" key="2">
    <citation type="submission" date="2019-05" db="EMBL/GenBank/DDBJ databases">
        <title>Genome evolution of the obligate endosymbiont Buchnera aphidicola.</title>
        <authorList>
            <person name="Moran N.A."/>
        </authorList>
    </citation>
    <scope>NUCLEOTIDE SEQUENCE [LARGE SCALE GENOMIC DNA]</scope>
    <source>
        <strain evidence="7 8">Mst</strain>
    </source>
</reference>
<protein>
    <recommendedName>
        <fullName evidence="3">peptidoglycan lytic exotransglycosylase</fullName>
        <ecNumber evidence="3">4.2.2.n1</ecNumber>
    </recommendedName>
</protein>
<dbReference type="InterPro" id="IPR023346">
    <property type="entry name" value="Lysozyme-like_dom_sf"/>
</dbReference>
<dbReference type="SUPFAM" id="SSF53955">
    <property type="entry name" value="Lysozyme-like"/>
    <property type="match status" value="1"/>
</dbReference>
<dbReference type="OrthoDB" id="5620293at2"/>
<comment type="similarity">
    <text evidence="2">Belongs to the transglycosylase Slt family.</text>
</comment>
<name>A0A4D6YCS7_9GAMM</name>
<evidence type="ECO:0000256" key="5">
    <source>
        <dbReference type="ARBA" id="ARBA00023316"/>
    </source>
</evidence>
<comment type="catalytic activity">
    <reaction evidence="1">
        <text>Exolytic cleavage of the (1-&gt;4)-beta-glycosidic linkage between N-acetylmuramic acid (MurNAc) and N-acetylglucosamine (GlcNAc) residues in peptidoglycan, from either the reducing or the non-reducing ends of the peptidoglycan chains, with concomitant formation of a 1,6-anhydrobond in the MurNAc residue.</text>
        <dbReference type="EC" id="4.2.2.n1"/>
    </reaction>
</comment>
<dbReference type="RefSeq" id="WP_158343491.1">
    <property type="nucleotide sequence ID" value="NZ_CP034861.1"/>
</dbReference>
<evidence type="ECO:0000256" key="1">
    <source>
        <dbReference type="ARBA" id="ARBA00001420"/>
    </source>
</evidence>
<dbReference type="InterPro" id="IPR008258">
    <property type="entry name" value="Transglycosylase_SLT_dom_1"/>
</dbReference>
<dbReference type="Gene3D" id="1.10.530.10">
    <property type="match status" value="1"/>
</dbReference>
<evidence type="ECO:0000256" key="2">
    <source>
        <dbReference type="ARBA" id="ARBA00007734"/>
    </source>
</evidence>
<feature type="domain" description="Transglycosylase SLT" evidence="6">
    <location>
        <begin position="47"/>
        <end position="170"/>
    </location>
</feature>
<reference evidence="7 8" key="1">
    <citation type="submission" date="2018-12" db="EMBL/GenBank/DDBJ databases">
        <authorList>
            <person name="Chong R.A."/>
        </authorList>
    </citation>
    <scope>NUCLEOTIDE SEQUENCE [LARGE SCALE GENOMIC DNA]</scope>
    <source>
        <strain evidence="7 8">Mst</strain>
    </source>
</reference>
<accession>A0A4D6YCS7</accession>
<dbReference type="GO" id="GO:0016020">
    <property type="term" value="C:membrane"/>
    <property type="evidence" value="ECO:0007669"/>
    <property type="project" value="InterPro"/>
</dbReference>
<dbReference type="AlphaFoldDB" id="A0A4D6YCS7"/>
<evidence type="ECO:0000256" key="3">
    <source>
        <dbReference type="ARBA" id="ARBA00012587"/>
    </source>
</evidence>
<keyword evidence="5" id="KW-0961">Cell wall biogenesis/degradation</keyword>
<dbReference type="Proteomes" id="UP000298673">
    <property type="component" value="Chromosome"/>
</dbReference>
<dbReference type="EMBL" id="CP034861">
    <property type="protein sequence ID" value="QCI24341.1"/>
    <property type="molecule type" value="Genomic_DNA"/>
</dbReference>
<sequence>MVFGILFFSIILLTGHSSFLKKTENFKKISFLNTASIENTLHKWNKLIQIASYKYNVDLKLIKSIIYTESFGIPCARSKSNAIGLMQIKPSTAGAEVYRLKKRKGQPSIQELCNPNKNIDIGVFYISILQNKYLIGIKDKEIMRYATILAYVNGASALLKIFDRNTKMAIQMINNMTKKVFLKYVKKNIQLHKQCII</sequence>
<evidence type="ECO:0000313" key="7">
    <source>
        <dbReference type="EMBL" id="QCI24341.1"/>
    </source>
</evidence>
<evidence type="ECO:0000259" key="6">
    <source>
        <dbReference type="Pfam" id="PF01464"/>
    </source>
</evidence>
<dbReference type="EC" id="4.2.2.n1" evidence="3"/>
<dbReference type="Pfam" id="PF01464">
    <property type="entry name" value="SLT"/>
    <property type="match status" value="1"/>
</dbReference>
<dbReference type="GO" id="GO:0008933">
    <property type="term" value="F:peptidoglycan lytic transglycosylase activity"/>
    <property type="evidence" value="ECO:0007669"/>
    <property type="project" value="InterPro"/>
</dbReference>